<dbReference type="AlphaFoldDB" id="A0A1M6JA19"/>
<dbReference type="Pfam" id="PF07811">
    <property type="entry name" value="TadE"/>
    <property type="match status" value="1"/>
</dbReference>
<evidence type="ECO:0000256" key="1">
    <source>
        <dbReference type="SAM" id="Phobius"/>
    </source>
</evidence>
<dbReference type="Proteomes" id="UP000184342">
    <property type="component" value="Unassembled WGS sequence"/>
</dbReference>
<keyword evidence="1" id="KW-0472">Membrane</keyword>
<dbReference type="STRING" id="1122934.SAMN02745691_01952"/>
<dbReference type="OrthoDB" id="2045557at2"/>
<accession>A0A1M6JA19</accession>
<gene>
    <name evidence="3" type="ORF">SAMN02745691_01952</name>
</gene>
<evidence type="ECO:0000313" key="4">
    <source>
        <dbReference type="Proteomes" id="UP000184342"/>
    </source>
</evidence>
<protein>
    <submittedName>
        <fullName evidence="3">TadE-like protein</fullName>
    </submittedName>
</protein>
<reference evidence="3 4" key="1">
    <citation type="submission" date="2016-11" db="EMBL/GenBank/DDBJ databases">
        <authorList>
            <person name="Jaros S."/>
            <person name="Januszkiewicz K."/>
            <person name="Wedrychowicz H."/>
        </authorList>
    </citation>
    <scope>NUCLEOTIDE SEQUENCE [LARGE SCALE GENOMIC DNA]</scope>
    <source>
        <strain evidence="3 4">DSM 15970</strain>
    </source>
</reference>
<keyword evidence="4" id="KW-1185">Reference proteome</keyword>
<evidence type="ECO:0000313" key="3">
    <source>
        <dbReference type="EMBL" id="SHJ43545.1"/>
    </source>
</evidence>
<organism evidence="3 4">
    <name type="scientific">Parasporobacterium paucivorans DSM 15970</name>
    <dbReference type="NCBI Taxonomy" id="1122934"/>
    <lineage>
        <taxon>Bacteria</taxon>
        <taxon>Bacillati</taxon>
        <taxon>Bacillota</taxon>
        <taxon>Clostridia</taxon>
        <taxon>Lachnospirales</taxon>
        <taxon>Lachnospiraceae</taxon>
        <taxon>Parasporobacterium</taxon>
    </lineage>
</organism>
<keyword evidence="1" id="KW-1133">Transmembrane helix</keyword>
<feature type="transmembrane region" description="Helical" evidence="1">
    <location>
        <begin position="12"/>
        <end position="35"/>
    </location>
</feature>
<name>A0A1M6JA19_9FIRM</name>
<evidence type="ECO:0000259" key="2">
    <source>
        <dbReference type="Pfam" id="PF07811"/>
    </source>
</evidence>
<feature type="domain" description="TadE-like" evidence="2">
    <location>
        <begin position="8"/>
        <end position="43"/>
    </location>
</feature>
<dbReference type="EMBL" id="FQYT01000021">
    <property type="protein sequence ID" value="SHJ43545.1"/>
    <property type="molecule type" value="Genomic_DNA"/>
</dbReference>
<sequence>MKRMWLSGSYTIEAALVLPTVLLIVSALLYFGFFLHDRLGIQASLYTYALNLSMNPDTSEWNEGFYLTDAVAEKPEVSRNRVKIRLHYGKNPFGGTMEIEIKDLDNSDFLRKSRALKGGR</sequence>
<keyword evidence="1" id="KW-0812">Transmembrane</keyword>
<dbReference type="InterPro" id="IPR012495">
    <property type="entry name" value="TadE-like_dom"/>
</dbReference>
<dbReference type="RefSeq" id="WP_073994224.1">
    <property type="nucleotide sequence ID" value="NZ_FQYT01000021.1"/>
</dbReference>
<proteinExistence type="predicted"/>